<keyword evidence="3" id="KW-0560">Oxidoreductase</keyword>
<accession>A5TXE3</accession>
<dbReference type="GO" id="GO:0004497">
    <property type="term" value="F:monooxygenase activity"/>
    <property type="evidence" value="ECO:0007669"/>
    <property type="project" value="UniProtKB-KW"/>
</dbReference>
<reference evidence="3" key="2">
    <citation type="submission" date="2007-05" db="EMBL/GenBank/DDBJ databases">
        <title>Genome sequence of Fusobacterium nucleatum subspecies polymorphum - a genetically tractable Fusobacterium.</title>
        <authorList>
            <person name="Karpathy S.E."/>
            <person name="Xiang Q."/>
            <person name="Gioia J."/>
            <person name="Jiang H."/>
            <person name="Liu Y."/>
            <person name="Petrosino J.F."/>
            <person name="Yerrapragada S."/>
            <person name="Fox G.E."/>
            <person name="Kinder Haake S."/>
            <person name="Weinstock G.M."/>
            <person name="Highlander S.K."/>
        </authorList>
    </citation>
    <scope>NUCLEOTIDE SEQUENCE [LARGE SCALE GENOMIC DNA]</scope>
    <source>
        <strain evidence="3">ATCC 10953</strain>
    </source>
</reference>
<feature type="transmembrane region" description="Helical" evidence="2">
    <location>
        <begin position="152"/>
        <end position="170"/>
    </location>
</feature>
<reference evidence="3" key="1">
    <citation type="submission" date="2006-07" db="EMBL/GenBank/DDBJ databases">
        <authorList>
            <person name="Qin X."/>
            <person name="Weinstock G.M."/>
        </authorList>
    </citation>
    <scope>NUCLEOTIDE SEQUENCE [LARGE SCALE GENOMIC DNA]</scope>
    <source>
        <strain evidence="3">ATCC 10953</strain>
    </source>
</reference>
<dbReference type="HOGENOM" id="CLU_050210_1_0_0"/>
<gene>
    <name evidence="3" type="ORF">FNP_1796</name>
</gene>
<evidence type="ECO:0000313" key="3">
    <source>
        <dbReference type="EMBL" id="EDK89568.1"/>
    </source>
</evidence>
<dbReference type="PANTHER" id="PTHR38457">
    <property type="entry name" value="REGULATOR ABRB-RELATED"/>
    <property type="match status" value="1"/>
</dbReference>
<protein>
    <submittedName>
        <fullName evidence="3">Possible ammonia monooxygenase</fullName>
    </submittedName>
</protein>
<keyword evidence="2" id="KW-1133">Transmembrane helix</keyword>
<keyword evidence="2" id="KW-0812">Transmembrane</keyword>
<dbReference type="eggNOG" id="COG3180">
    <property type="taxonomic scope" value="Bacteria"/>
</dbReference>
<feature type="transmembrane region" description="Helical" evidence="2">
    <location>
        <begin position="206"/>
        <end position="224"/>
    </location>
</feature>
<keyword evidence="1" id="KW-0175">Coiled coil</keyword>
<name>A5TXE3_FUSNP</name>
<keyword evidence="3" id="KW-0503">Monooxygenase</keyword>
<dbReference type="EMBL" id="CM000440">
    <property type="protein sequence ID" value="EDK89568.1"/>
    <property type="molecule type" value="Genomic_DNA"/>
</dbReference>
<feature type="transmembrane region" description="Helical" evidence="2">
    <location>
        <begin position="344"/>
        <end position="362"/>
    </location>
</feature>
<feature type="transmembrane region" description="Helical" evidence="2">
    <location>
        <begin position="12"/>
        <end position="32"/>
    </location>
</feature>
<dbReference type="Proteomes" id="UP000001921">
    <property type="component" value="Chromosome"/>
</dbReference>
<dbReference type="GO" id="GO:0010468">
    <property type="term" value="P:regulation of gene expression"/>
    <property type="evidence" value="ECO:0007669"/>
    <property type="project" value="InterPro"/>
</dbReference>
<evidence type="ECO:0000256" key="1">
    <source>
        <dbReference type="SAM" id="Coils"/>
    </source>
</evidence>
<keyword evidence="2" id="KW-0472">Membrane</keyword>
<dbReference type="InterPro" id="IPR007820">
    <property type="entry name" value="AbrB_fam"/>
</dbReference>
<dbReference type="PIRSF" id="PIRSF038991">
    <property type="entry name" value="Protein_AbrB"/>
    <property type="match status" value="1"/>
</dbReference>
<organism evidence="3">
    <name type="scientific">Fusobacterium polymorphum ATCC 10953</name>
    <dbReference type="NCBI Taxonomy" id="393480"/>
    <lineage>
        <taxon>Bacteria</taxon>
        <taxon>Fusobacteriati</taxon>
        <taxon>Fusobacteriota</taxon>
        <taxon>Fusobacteriia</taxon>
        <taxon>Fusobacteriales</taxon>
        <taxon>Fusobacteriaceae</taxon>
        <taxon>Fusobacterium</taxon>
    </lineage>
</organism>
<dbReference type="PANTHER" id="PTHR38457:SF1">
    <property type="entry name" value="REGULATOR ABRB-RELATED"/>
    <property type="match status" value="1"/>
</dbReference>
<sequence>MEYFNNLYRGNMMDIINLILTLIIAILGGYLADKKKVPAAYMLGALFLVAIFNIFFNKAFLPNYFKFLTQIATGTFIGSKFRSEDVKMLKKVIIPGMTMVVLMIIFSFILSYLMSTFLGIDNLTSFFATAPGGIMDISLIAYDFKANTSQVALLQLIRLISVISFVPFFTKKCYERSKKKNISLEQEIKNEIREEEKVEDKSEKSFLFTIIVGIIGGIIGYFSHLPAGTMSCSMALVAYFNVETHKAYMPLTLRKIIQSFGGALIGAKVTLSDVIALKDLVFPIILIIIGFCLMNVFVGFFLYKTTKFSLSTALLSASPGGMSDISLMAEDLGANGPQVASMQFLRAIFIVGVYPIIIKILFS</sequence>
<feature type="transmembrane region" description="Helical" evidence="2">
    <location>
        <begin position="280"/>
        <end position="303"/>
    </location>
</feature>
<feature type="transmembrane region" description="Helical" evidence="2">
    <location>
        <begin position="92"/>
        <end position="114"/>
    </location>
</feature>
<proteinExistence type="predicted"/>
<feature type="transmembrane region" description="Helical" evidence="2">
    <location>
        <begin position="38"/>
        <end position="56"/>
    </location>
</feature>
<dbReference type="NCBIfam" id="TIGR03082">
    <property type="entry name" value="Gneg_AbrB_dup"/>
    <property type="match status" value="2"/>
</dbReference>
<dbReference type="InterPro" id="IPR017516">
    <property type="entry name" value="AbrB_dup"/>
</dbReference>
<evidence type="ECO:0000256" key="2">
    <source>
        <dbReference type="SAM" id="Phobius"/>
    </source>
</evidence>
<dbReference type="Pfam" id="PF05145">
    <property type="entry name" value="AbrB"/>
    <property type="match status" value="2"/>
</dbReference>
<dbReference type="GO" id="GO:0016020">
    <property type="term" value="C:membrane"/>
    <property type="evidence" value="ECO:0007669"/>
    <property type="project" value="InterPro"/>
</dbReference>
<feature type="coiled-coil region" evidence="1">
    <location>
        <begin position="174"/>
        <end position="201"/>
    </location>
</feature>
<dbReference type="AlphaFoldDB" id="A5TXE3"/>